<dbReference type="Pfam" id="PF21841">
    <property type="entry name" value="DUF6900"/>
    <property type="match status" value="1"/>
</dbReference>
<sequence>MPTLSPAAQEHLLAIAATTLGLETLETRNSDSLDFHDLAVWSVKAALEAAYLAGMVDHHRRAA</sequence>
<gene>
    <name evidence="2" type="ORF">C6C11_22845</name>
</gene>
<evidence type="ECO:0000259" key="1">
    <source>
        <dbReference type="Pfam" id="PF21841"/>
    </source>
</evidence>
<proteinExistence type="predicted"/>
<reference evidence="3" key="2">
    <citation type="submission" date="2018-02" db="EMBL/GenBank/DDBJ databases">
        <title>Phenotypic characterization and whole genome analysis of multidrug-resistant, extended-spectrum beta-lactamase-producing bacteria isolated from dogs in Germany.</title>
        <authorList>
            <person name="Williamson C."/>
        </authorList>
    </citation>
    <scope>NUCLEOTIDE SEQUENCE [LARGE SCALE GENOMIC DNA]</scope>
    <source>
        <strain evidence="3">AFG_SD03_1510_Ahy_093</strain>
    </source>
</reference>
<dbReference type="Proteomes" id="UP000253075">
    <property type="component" value="Unassembled WGS sequence"/>
</dbReference>
<organism evidence="2 3">
    <name type="scientific">Aeromonas hydrophila</name>
    <dbReference type="NCBI Taxonomy" id="644"/>
    <lineage>
        <taxon>Bacteria</taxon>
        <taxon>Pseudomonadati</taxon>
        <taxon>Pseudomonadota</taxon>
        <taxon>Gammaproteobacteria</taxon>
        <taxon>Aeromonadales</taxon>
        <taxon>Aeromonadaceae</taxon>
        <taxon>Aeromonas</taxon>
    </lineage>
</organism>
<dbReference type="EMBL" id="PUTQ01000050">
    <property type="protein sequence ID" value="RCF42758.1"/>
    <property type="molecule type" value="Genomic_DNA"/>
</dbReference>
<dbReference type="InterPro" id="IPR054195">
    <property type="entry name" value="DUF6900"/>
</dbReference>
<comment type="caution">
    <text evidence="2">The sequence shown here is derived from an EMBL/GenBank/DDBJ whole genome shotgun (WGS) entry which is preliminary data.</text>
</comment>
<accession>A0ABD7G130</accession>
<evidence type="ECO:0000313" key="2">
    <source>
        <dbReference type="EMBL" id="RCF42758.1"/>
    </source>
</evidence>
<dbReference type="AlphaFoldDB" id="A0ABD7G130"/>
<name>A0ABD7G130_AERHY</name>
<reference evidence="2 3" key="1">
    <citation type="journal article" date="2018" name="PLoS ONE">
        <title>Phenotypic characterization and whole genome analysis of extended-spectrum beta-lactamase-producing bacteria isolated from dogs in Germany.</title>
        <authorList>
            <person name="Boehmer T."/>
            <person name="Vogler A.J."/>
            <person name="Thomas A."/>
            <person name="Sauer S."/>
            <person name="Hergenroether M."/>
            <person name="Straubinger R.K."/>
            <person name="Birdsell D."/>
            <person name="Keim P."/>
            <person name="Sahl J.W."/>
            <person name="Williamson C.H."/>
            <person name="Riehm J.M."/>
        </authorList>
    </citation>
    <scope>NUCLEOTIDE SEQUENCE [LARGE SCALE GENOMIC DNA]</scope>
    <source>
        <strain evidence="2 3">AFG_SD03_1510_Ahy_093</strain>
    </source>
</reference>
<evidence type="ECO:0000313" key="3">
    <source>
        <dbReference type="Proteomes" id="UP000253075"/>
    </source>
</evidence>
<protein>
    <recommendedName>
        <fullName evidence="1">DUF6900 domain-containing protein</fullName>
    </recommendedName>
</protein>
<feature type="domain" description="DUF6900" evidence="1">
    <location>
        <begin position="9"/>
        <end position="55"/>
    </location>
</feature>